<dbReference type="PANTHER" id="PTHR13031">
    <property type="entry name" value="RIBONUCLEASE P SUBUNIT P30"/>
    <property type="match status" value="1"/>
</dbReference>
<evidence type="ECO:0000256" key="1">
    <source>
        <dbReference type="ARBA" id="ARBA00004123"/>
    </source>
</evidence>
<dbReference type="Pfam" id="PF01876">
    <property type="entry name" value="RNase_P_p30"/>
    <property type="match status" value="1"/>
</dbReference>
<dbReference type="PANTHER" id="PTHR13031:SF0">
    <property type="entry name" value="RIBONUCLEASE P PROTEIN SUBUNIT P30"/>
    <property type="match status" value="1"/>
</dbReference>
<feature type="compositionally biased region" description="Low complexity" evidence="4">
    <location>
        <begin position="321"/>
        <end position="331"/>
    </location>
</feature>
<dbReference type="GeneID" id="85393042"/>
<comment type="subcellular location">
    <subcellularLocation>
        <location evidence="1">Nucleus</location>
    </subcellularLocation>
</comment>
<dbReference type="GO" id="GO:0003723">
    <property type="term" value="F:RNA binding"/>
    <property type="evidence" value="ECO:0007669"/>
    <property type="project" value="TreeGrafter"/>
</dbReference>
<feature type="region of interest" description="Disordered" evidence="4">
    <location>
        <begin position="314"/>
        <end position="391"/>
    </location>
</feature>
<name>A0AAD8UAE1_GLOAC</name>
<reference evidence="5" key="1">
    <citation type="submission" date="2021-12" db="EMBL/GenBank/DDBJ databases">
        <title>Comparative genomics, transcriptomics and evolutionary studies reveal genomic signatures of adaptation to plant cell wall in hemibiotrophic fungi.</title>
        <authorList>
            <consortium name="DOE Joint Genome Institute"/>
            <person name="Baroncelli R."/>
            <person name="Diaz J.F."/>
            <person name="Benocci T."/>
            <person name="Peng M."/>
            <person name="Battaglia E."/>
            <person name="Haridas S."/>
            <person name="Andreopoulos W."/>
            <person name="Labutti K."/>
            <person name="Pangilinan J."/>
            <person name="Floch G.L."/>
            <person name="Makela M.R."/>
            <person name="Henrissat B."/>
            <person name="Grigoriev I.V."/>
            <person name="Crouch J.A."/>
            <person name="De Vries R.P."/>
            <person name="Sukno S.A."/>
            <person name="Thon M.R."/>
        </authorList>
    </citation>
    <scope>NUCLEOTIDE SEQUENCE</scope>
    <source>
        <strain evidence="5">CBS 112980</strain>
    </source>
</reference>
<dbReference type="SUPFAM" id="SSF89550">
    <property type="entry name" value="PHP domain-like"/>
    <property type="match status" value="1"/>
</dbReference>
<accession>A0AAD8UAE1</accession>
<feature type="compositionally biased region" description="Gly residues" evidence="4">
    <location>
        <begin position="337"/>
        <end position="351"/>
    </location>
</feature>
<dbReference type="RefSeq" id="XP_060360477.1">
    <property type="nucleotide sequence ID" value="XM_060509143.1"/>
</dbReference>
<comment type="caution">
    <text evidence="5">The sequence shown here is derived from an EMBL/GenBank/DDBJ whole genome shotgun (WGS) entry which is preliminary data.</text>
</comment>
<protein>
    <submittedName>
        <fullName evidence="5">RNase P subunit p30-domain-containing protein</fullName>
    </submittedName>
</protein>
<evidence type="ECO:0000256" key="4">
    <source>
        <dbReference type="SAM" id="MobiDB-lite"/>
    </source>
</evidence>
<organism evidence="5 6">
    <name type="scientific">Glomerella acutata</name>
    <name type="common">Colletotrichum acutatum</name>
    <dbReference type="NCBI Taxonomy" id="27357"/>
    <lineage>
        <taxon>Eukaryota</taxon>
        <taxon>Fungi</taxon>
        <taxon>Dikarya</taxon>
        <taxon>Ascomycota</taxon>
        <taxon>Pezizomycotina</taxon>
        <taxon>Sordariomycetes</taxon>
        <taxon>Hypocreomycetidae</taxon>
        <taxon>Glomerellales</taxon>
        <taxon>Glomerellaceae</taxon>
        <taxon>Colletotrichum</taxon>
        <taxon>Colletotrichum acutatum species complex</taxon>
    </lineage>
</organism>
<dbReference type="Gene3D" id="3.20.20.140">
    <property type="entry name" value="Metal-dependent hydrolases"/>
    <property type="match status" value="1"/>
</dbReference>
<evidence type="ECO:0000256" key="3">
    <source>
        <dbReference type="ARBA" id="ARBA00022694"/>
    </source>
</evidence>
<evidence type="ECO:0000313" key="5">
    <source>
        <dbReference type="EMBL" id="KAK1716083.1"/>
    </source>
</evidence>
<dbReference type="InterPro" id="IPR002738">
    <property type="entry name" value="RNase_P_p30"/>
</dbReference>
<dbReference type="Proteomes" id="UP001244207">
    <property type="component" value="Unassembled WGS sequence"/>
</dbReference>
<dbReference type="GO" id="GO:0008033">
    <property type="term" value="P:tRNA processing"/>
    <property type="evidence" value="ECO:0007669"/>
    <property type="project" value="UniProtKB-KW"/>
</dbReference>
<gene>
    <name evidence="5" type="ORF">BDZ83DRAFT_635055</name>
</gene>
<proteinExistence type="inferred from homology"/>
<evidence type="ECO:0000313" key="6">
    <source>
        <dbReference type="Proteomes" id="UP001244207"/>
    </source>
</evidence>
<dbReference type="GO" id="GO:0005655">
    <property type="term" value="C:nucleolar ribonuclease P complex"/>
    <property type="evidence" value="ECO:0007669"/>
    <property type="project" value="TreeGrafter"/>
</dbReference>
<feature type="compositionally biased region" description="Low complexity" evidence="4">
    <location>
        <begin position="95"/>
        <end position="120"/>
    </location>
</feature>
<sequence length="391" mass="41422">MQSAPIPGPTADRLRKISHRKLPCAKPHDSFIENPHKPPKMVYDLNIPWSPTTSPAELARTVSFASSLGYTVLAFNHTITPPIPSQITNPLPKFPSQSTTATPPTGTPSQPSQQQNKQQPTILHRATVTLSDPSQNYRLPTLALAYDILAVRPTTEKAFQAACLSMAEPSLISLDLTQHFPFHFRPKPLMAAVARGVKFEVCYSQVLTSSSSSSASGGGVGPPPDARARATFISNFASLVRATKGRGIVVSSEARGALGLRAPNDVVNLLAVWGLGSERGTEALGVNPRGVVVNEGIKRSGFRGVVNVLEVGGRENDVKKNQQQGQGQQQGKKGKKQQGGGAGGGGGGGDKGNAQKRKTPDEGGDGAQPTISKRQAKKLRLALKEQEKDAS</sequence>
<comment type="similarity">
    <text evidence="2">Belongs to the eukaryotic/archaeal RNase P protein component 3 family.</text>
</comment>
<dbReference type="EMBL" id="JAHMHS010000117">
    <property type="protein sequence ID" value="KAK1716083.1"/>
    <property type="molecule type" value="Genomic_DNA"/>
</dbReference>
<feature type="region of interest" description="Disordered" evidence="4">
    <location>
        <begin position="84"/>
        <end position="121"/>
    </location>
</feature>
<keyword evidence="6" id="KW-1185">Reference proteome</keyword>
<keyword evidence="3" id="KW-0819">tRNA processing</keyword>
<feature type="compositionally biased region" description="Basic and acidic residues" evidence="4">
    <location>
        <begin position="382"/>
        <end position="391"/>
    </location>
</feature>
<evidence type="ECO:0000256" key="2">
    <source>
        <dbReference type="ARBA" id="ARBA00007331"/>
    </source>
</evidence>
<dbReference type="InterPro" id="IPR016195">
    <property type="entry name" value="Pol/histidinol_Pase-like"/>
</dbReference>
<dbReference type="AlphaFoldDB" id="A0AAD8UAE1"/>